<dbReference type="GO" id="GO:0046316">
    <property type="term" value="F:gluconokinase activity"/>
    <property type="evidence" value="ECO:0007669"/>
    <property type="project" value="UniProtKB-EC"/>
</dbReference>
<dbReference type="GO" id="GO:0005975">
    <property type="term" value="P:carbohydrate metabolic process"/>
    <property type="evidence" value="ECO:0007669"/>
    <property type="project" value="InterPro"/>
</dbReference>
<comment type="similarity">
    <text evidence="2 9">Belongs to the gluconokinase GntK/GntV family.</text>
</comment>
<keyword evidence="6 9" id="KW-0418">Kinase</keyword>
<evidence type="ECO:0000313" key="11">
    <source>
        <dbReference type="Proteomes" id="UP000306223"/>
    </source>
</evidence>
<keyword evidence="4 9" id="KW-0808">Transferase</keyword>
<dbReference type="InterPro" id="IPR006001">
    <property type="entry name" value="Therm_gnt_kin"/>
</dbReference>
<comment type="caution">
    <text evidence="10">The sequence shown here is derived from an EMBL/GenBank/DDBJ whole genome shotgun (WGS) entry which is preliminary data.</text>
</comment>
<protein>
    <recommendedName>
        <fullName evidence="3 9">Gluconokinase</fullName>
        <ecNumber evidence="3 9">2.7.1.12</ecNumber>
    </recommendedName>
</protein>
<evidence type="ECO:0000256" key="1">
    <source>
        <dbReference type="ARBA" id="ARBA00004761"/>
    </source>
</evidence>
<organism evidence="10 11">
    <name type="scientific">Paracoccus hibiscisoli</name>
    <dbReference type="NCBI Taxonomy" id="2023261"/>
    <lineage>
        <taxon>Bacteria</taxon>
        <taxon>Pseudomonadati</taxon>
        <taxon>Pseudomonadota</taxon>
        <taxon>Alphaproteobacteria</taxon>
        <taxon>Rhodobacterales</taxon>
        <taxon>Paracoccaceae</taxon>
        <taxon>Paracoccus</taxon>
    </lineage>
</organism>
<dbReference type="EMBL" id="SUNH01000012">
    <property type="protein sequence ID" value="TJZ84348.1"/>
    <property type="molecule type" value="Genomic_DNA"/>
</dbReference>
<dbReference type="AlphaFoldDB" id="A0A4V5MTK4"/>
<evidence type="ECO:0000256" key="3">
    <source>
        <dbReference type="ARBA" id="ARBA00012054"/>
    </source>
</evidence>
<dbReference type="RefSeq" id="WP_136856526.1">
    <property type="nucleotide sequence ID" value="NZ_SUNH01000012.1"/>
</dbReference>
<dbReference type="Gene3D" id="3.40.50.300">
    <property type="entry name" value="P-loop containing nucleotide triphosphate hydrolases"/>
    <property type="match status" value="1"/>
</dbReference>
<comment type="pathway">
    <text evidence="1">Carbohydrate acid metabolism.</text>
</comment>
<proteinExistence type="inferred from homology"/>
<comment type="catalytic activity">
    <reaction evidence="8 9">
        <text>D-gluconate + ATP = 6-phospho-D-gluconate + ADP + H(+)</text>
        <dbReference type="Rhea" id="RHEA:19433"/>
        <dbReference type="ChEBI" id="CHEBI:15378"/>
        <dbReference type="ChEBI" id="CHEBI:18391"/>
        <dbReference type="ChEBI" id="CHEBI:30616"/>
        <dbReference type="ChEBI" id="CHEBI:58759"/>
        <dbReference type="ChEBI" id="CHEBI:456216"/>
        <dbReference type="EC" id="2.7.1.12"/>
    </reaction>
</comment>
<evidence type="ECO:0000256" key="5">
    <source>
        <dbReference type="ARBA" id="ARBA00022741"/>
    </source>
</evidence>
<name>A0A4V5MTK4_9RHOB</name>
<evidence type="ECO:0000256" key="2">
    <source>
        <dbReference type="ARBA" id="ARBA00008420"/>
    </source>
</evidence>
<dbReference type="Proteomes" id="UP000306223">
    <property type="component" value="Unassembled WGS sequence"/>
</dbReference>
<accession>A0A4V5MTK4</accession>
<dbReference type="EC" id="2.7.1.12" evidence="3 9"/>
<keyword evidence="11" id="KW-1185">Reference proteome</keyword>
<dbReference type="NCBIfam" id="TIGR01313">
    <property type="entry name" value="therm_gnt_kin"/>
    <property type="match status" value="1"/>
</dbReference>
<dbReference type="OrthoDB" id="9795716at2"/>
<evidence type="ECO:0000313" key="10">
    <source>
        <dbReference type="EMBL" id="TJZ84348.1"/>
    </source>
</evidence>
<evidence type="ECO:0000256" key="8">
    <source>
        <dbReference type="ARBA" id="ARBA00048090"/>
    </source>
</evidence>
<keyword evidence="5 9" id="KW-0547">Nucleotide-binding</keyword>
<dbReference type="Pfam" id="PF13671">
    <property type="entry name" value="AAA_33"/>
    <property type="match status" value="1"/>
</dbReference>
<reference evidence="10 11" key="1">
    <citation type="submission" date="2019-04" db="EMBL/GenBank/DDBJ databases">
        <authorList>
            <person name="Li J."/>
        </authorList>
    </citation>
    <scope>NUCLEOTIDE SEQUENCE [LARGE SCALE GENOMIC DNA]</scope>
    <source>
        <strain evidence="10 11">CCTCC AB2016182</strain>
    </source>
</reference>
<dbReference type="GO" id="GO:0005524">
    <property type="term" value="F:ATP binding"/>
    <property type="evidence" value="ECO:0007669"/>
    <property type="project" value="UniProtKB-KW"/>
</dbReference>
<sequence length="168" mass="17887">MTARPVLVMGICGTGKSTVARGIAERIGGTFIEADLYHDASSVARMRAGQPLTDDMRWGWLDRLAAEVTAAPNRAVLACSALSRAHRDRLRAGAGPLEIVFLHGDRALIAARMAARHDHYMPPSLIDSQLAALQPPDPTAEDAQWVDVALPPAQIIDRAVAALAAPLP</sequence>
<evidence type="ECO:0000256" key="6">
    <source>
        <dbReference type="ARBA" id="ARBA00022777"/>
    </source>
</evidence>
<dbReference type="InterPro" id="IPR027417">
    <property type="entry name" value="P-loop_NTPase"/>
</dbReference>
<evidence type="ECO:0000256" key="9">
    <source>
        <dbReference type="RuleBase" id="RU363066"/>
    </source>
</evidence>
<evidence type="ECO:0000256" key="4">
    <source>
        <dbReference type="ARBA" id="ARBA00022679"/>
    </source>
</evidence>
<evidence type="ECO:0000256" key="7">
    <source>
        <dbReference type="ARBA" id="ARBA00022840"/>
    </source>
</evidence>
<dbReference type="GO" id="GO:0005737">
    <property type="term" value="C:cytoplasm"/>
    <property type="evidence" value="ECO:0007669"/>
    <property type="project" value="TreeGrafter"/>
</dbReference>
<keyword evidence="7 9" id="KW-0067">ATP-binding</keyword>
<dbReference type="PANTHER" id="PTHR43442">
    <property type="entry name" value="GLUCONOKINASE-RELATED"/>
    <property type="match status" value="1"/>
</dbReference>
<dbReference type="CDD" id="cd02021">
    <property type="entry name" value="GntK"/>
    <property type="match status" value="1"/>
</dbReference>
<dbReference type="SUPFAM" id="SSF52540">
    <property type="entry name" value="P-loop containing nucleoside triphosphate hydrolases"/>
    <property type="match status" value="1"/>
</dbReference>
<dbReference type="PANTHER" id="PTHR43442:SF3">
    <property type="entry name" value="GLUCONOKINASE-RELATED"/>
    <property type="match status" value="1"/>
</dbReference>
<gene>
    <name evidence="10" type="ORF">FA740_09440</name>
</gene>